<sequence>MAIPNLMGPIQEIVGKYNLKPIATLVTHGHLDHTFTVQPLSDKYEIPAYIHSADRKTLGDPFRILTKDGPIELILKEMGVTKFSEPREVREVSDLLTLSIAGFDITVHHAPGHTTGSAVFVVNDEFLLSGDVLFAGAIGRTDLPSGSSADMKKSLEKKILPLSDELIVLPGHGPQSTIGRERKNNPYLQRSFLDSPSMKGE</sequence>
<dbReference type="PANTHER" id="PTHR46233:SF3">
    <property type="entry name" value="HYDROXYACYLGLUTATHIONE HYDROLASE GLOC"/>
    <property type="match status" value="1"/>
</dbReference>
<feature type="region of interest" description="Disordered" evidence="5">
    <location>
        <begin position="171"/>
        <end position="201"/>
    </location>
</feature>
<dbReference type="SMART" id="SM00849">
    <property type="entry name" value="Lactamase_B"/>
    <property type="match status" value="1"/>
</dbReference>
<organism evidence="8">
    <name type="scientific">freshwater metagenome</name>
    <dbReference type="NCBI Taxonomy" id="449393"/>
    <lineage>
        <taxon>unclassified sequences</taxon>
        <taxon>metagenomes</taxon>
        <taxon>ecological metagenomes</taxon>
    </lineage>
</organism>
<evidence type="ECO:0000256" key="1">
    <source>
        <dbReference type="ARBA" id="ARBA00001947"/>
    </source>
</evidence>
<proteinExistence type="predicted"/>
<dbReference type="InterPro" id="IPR051453">
    <property type="entry name" value="MBL_Glyoxalase_II"/>
</dbReference>
<accession>A0A6J6I4Q5</accession>
<dbReference type="EMBL" id="CAEZYL010000009">
    <property type="protein sequence ID" value="CAB4717770.1"/>
    <property type="molecule type" value="Genomic_DNA"/>
</dbReference>
<keyword evidence="4" id="KW-0862">Zinc</keyword>
<gene>
    <name evidence="7" type="ORF">UFOPK1778_01075</name>
    <name evidence="8" type="ORF">UFOPK1863_00691</name>
    <name evidence="9" type="ORF">UFOPK2689_00325</name>
</gene>
<dbReference type="AlphaFoldDB" id="A0A6J6I4Q5"/>
<evidence type="ECO:0000259" key="6">
    <source>
        <dbReference type="SMART" id="SM00849"/>
    </source>
</evidence>
<dbReference type="InterPro" id="IPR036866">
    <property type="entry name" value="RibonucZ/Hydroxyglut_hydro"/>
</dbReference>
<dbReference type="Gene3D" id="3.60.15.10">
    <property type="entry name" value="Ribonuclease Z/Hydroxyacylglutathione hydrolase-like"/>
    <property type="match status" value="1"/>
</dbReference>
<dbReference type="Pfam" id="PF00753">
    <property type="entry name" value="Lactamase_B"/>
    <property type="match status" value="1"/>
</dbReference>
<evidence type="ECO:0000256" key="2">
    <source>
        <dbReference type="ARBA" id="ARBA00022723"/>
    </source>
</evidence>
<evidence type="ECO:0000256" key="4">
    <source>
        <dbReference type="ARBA" id="ARBA00022833"/>
    </source>
</evidence>
<name>A0A6J6I4Q5_9ZZZZ</name>
<dbReference type="EMBL" id="CAEZUD010000072">
    <property type="protein sequence ID" value="CAB4597879.1"/>
    <property type="molecule type" value="Genomic_DNA"/>
</dbReference>
<comment type="cofactor">
    <cofactor evidence="1">
        <name>Zn(2+)</name>
        <dbReference type="ChEBI" id="CHEBI:29105"/>
    </cofactor>
</comment>
<dbReference type="CDD" id="cd06262">
    <property type="entry name" value="metallo-hydrolase-like_MBL-fold"/>
    <property type="match status" value="1"/>
</dbReference>
<evidence type="ECO:0000256" key="3">
    <source>
        <dbReference type="ARBA" id="ARBA00022801"/>
    </source>
</evidence>
<keyword evidence="3" id="KW-0378">Hydrolase</keyword>
<dbReference type="EMBL" id="CAEZUY010000057">
    <property type="protein sequence ID" value="CAB4615678.1"/>
    <property type="molecule type" value="Genomic_DNA"/>
</dbReference>
<evidence type="ECO:0000313" key="7">
    <source>
        <dbReference type="EMBL" id="CAB4597879.1"/>
    </source>
</evidence>
<protein>
    <submittedName>
        <fullName evidence="8">Unannotated protein</fullName>
    </submittedName>
</protein>
<evidence type="ECO:0000313" key="8">
    <source>
        <dbReference type="EMBL" id="CAB4615678.1"/>
    </source>
</evidence>
<dbReference type="SUPFAM" id="SSF56281">
    <property type="entry name" value="Metallo-hydrolase/oxidoreductase"/>
    <property type="match status" value="1"/>
</dbReference>
<reference evidence="8" key="1">
    <citation type="submission" date="2020-05" db="EMBL/GenBank/DDBJ databases">
        <authorList>
            <person name="Chiriac C."/>
            <person name="Salcher M."/>
            <person name="Ghai R."/>
            <person name="Kavagutti S V."/>
        </authorList>
    </citation>
    <scope>NUCLEOTIDE SEQUENCE</scope>
</reference>
<dbReference type="InterPro" id="IPR001279">
    <property type="entry name" value="Metallo-B-lactamas"/>
</dbReference>
<evidence type="ECO:0000313" key="9">
    <source>
        <dbReference type="EMBL" id="CAB4717770.1"/>
    </source>
</evidence>
<dbReference type="PANTHER" id="PTHR46233">
    <property type="entry name" value="HYDROXYACYLGLUTATHIONE HYDROLASE GLOC"/>
    <property type="match status" value="1"/>
</dbReference>
<dbReference type="GO" id="GO:0046872">
    <property type="term" value="F:metal ion binding"/>
    <property type="evidence" value="ECO:0007669"/>
    <property type="project" value="UniProtKB-KW"/>
</dbReference>
<dbReference type="GO" id="GO:0016787">
    <property type="term" value="F:hydrolase activity"/>
    <property type="evidence" value="ECO:0007669"/>
    <property type="project" value="UniProtKB-KW"/>
</dbReference>
<evidence type="ECO:0000256" key="5">
    <source>
        <dbReference type="SAM" id="MobiDB-lite"/>
    </source>
</evidence>
<feature type="domain" description="Metallo-beta-lactamase" evidence="6">
    <location>
        <begin position="4"/>
        <end position="172"/>
    </location>
</feature>
<keyword evidence="2" id="KW-0479">Metal-binding</keyword>